<evidence type="ECO:0000313" key="1">
    <source>
        <dbReference type="EMBL" id="KRR22271.1"/>
    </source>
</evidence>
<organism evidence="1 2">
    <name type="scientific">Bradyrhizobium retamae</name>
    <dbReference type="NCBI Taxonomy" id="1300035"/>
    <lineage>
        <taxon>Bacteria</taxon>
        <taxon>Pseudomonadati</taxon>
        <taxon>Pseudomonadota</taxon>
        <taxon>Alphaproteobacteria</taxon>
        <taxon>Hyphomicrobiales</taxon>
        <taxon>Nitrobacteraceae</taxon>
        <taxon>Bradyrhizobium</taxon>
    </lineage>
</organism>
<dbReference type="AlphaFoldDB" id="A0A0R3MVQ3"/>
<dbReference type="Proteomes" id="UP000052023">
    <property type="component" value="Unassembled WGS sequence"/>
</dbReference>
<dbReference type="EMBL" id="LLYA01000166">
    <property type="protein sequence ID" value="KRR22271.1"/>
    <property type="molecule type" value="Genomic_DNA"/>
</dbReference>
<keyword evidence="2" id="KW-1185">Reference proteome</keyword>
<proteinExistence type="predicted"/>
<dbReference type="OrthoDB" id="9812931at2"/>
<dbReference type="Gene3D" id="1.50.10.10">
    <property type="match status" value="1"/>
</dbReference>
<dbReference type="InterPro" id="IPR012341">
    <property type="entry name" value="6hp_glycosidase-like_sf"/>
</dbReference>
<accession>A0A0R3MVQ3</accession>
<sequence length="79" mass="8980">MKRPQAPETDWTRAAFYIGLTRWTATPGQTKYFDAIRELGERTGWQLGNSDWAPPIHFADDHAIGQVYIAGYDFSTMNA</sequence>
<reference evidence="1 2" key="1">
    <citation type="submission" date="2014-03" db="EMBL/GenBank/DDBJ databases">
        <title>Bradyrhizobium valentinum sp. nov., isolated from effective nodules of Lupinus mariae-josephae, a lupine endemic of basic-lime soils in Eastern Spain.</title>
        <authorList>
            <person name="Duran D."/>
            <person name="Rey L."/>
            <person name="Navarro A."/>
            <person name="Busquets A."/>
            <person name="Imperial J."/>
            <person name="Ruiz-Argueso T."/>
        </authorList>
    </citation>
    <scope>NUCLEOTIDE SEQUENCE [LARGE SCALE GENOMIC DNA]</scope>
    <source>
        <strain evidence="1 2">Ro19</strain>
    </source>
</reference>
<name>A0A0R3MVQ3_9BRAD</name>
<protein>
    <submittedName>
        <fullName evidence="1">Uncharacterized protein</fullName>
    </submittedName>
</protein>
<gene>
    <name evidence="1" type="ORF">CQ13_29720</name>
</gene>
<evidence type="ECO:0000313" key="2">
    <source>
        <dbReference type="Proteomes" id="UP000052023"/>
    </source>
</evidence>
<comment type="caution">
    <text evidence="1">The sequence shown here is derived from an EMBL/GenBank/DDBJ whole genome shotgun (WGS) entry which is preliminary data.</text>
</comment>
<dbReference type="GO" id="GO:0005975">
    <property type="term" value="P:carbohydrate metabolic process"/>
    <property type="evidence" value="ECO:0007669"/>
    <property type="project" value="InterPro"/>
</dbReference>